<evidence type="ECO:0000313" key="2">
    <source>
        <dbReference type="EMBL" id="QHU21842.1"/>
    </source>
</evidence>
<dbReference type="InterPro" id="IPR001173">
    <property type="entry name" value="Glyco_trans_2-like"/>
</dbReference>
<feature type="domain" description="Glycosyltransferase 2-like" evidence="1">
    <location>
        <begin position="115"/>
        <end position="230"/>
    </location>
</feature>
<reference evidence="2" key="1">
    <citation type="journal article" date="2020" name="Nature">
        <title>Giant virus diversity and host interactions through global metagenomics.</title>
        <authorList>
            <person name="Schulz F."/>
            <person name="Roux S."/>
            <person name="Paez-Espino D."/>
            <person name="Jungbluth S."/>
            <person name="Walsh D.A."/>
            <person name="Denef V.J."/>
            <person name="McMahon K.D."/>
            <person name="Konstantinidis K.T."/>
            <person name="Eloe-Fadrosh E.A."/>
            <person name="Kyrpides N.C."/>
            <person name="Woyke T."/>
        </authorList>
    </citation>
    <scope>NUCLEOTIDE SEQUENCE</scope>
    <source>
        <strain evidence="2">GVMAG-S-3300013286-35</strain>
    </source>
</reference>
<sequence>MSKYPRVVFFRYEKYAEIDSVFLKNKQQLDCEIAIIQKKDKLDLLYDVNFPVLVTYGSTKEEYKADITEVLGPRFHERWLHMTEIKDVKLFSKAVNVNFIDMVISDRPKTRPIFSAFTTCYNSYDKIDRPFKTLLAQTLVDWEWVILDDSPDDKHFEFLRKKFKPYKKIRLFKRSENSGNIGNVKNEAASLCRGLYVLELDHDDEIVPDLFQEATDAFTKHPDVGFVYGETVNLYENGNNFFYGDFIALGYGGYYCQKYNDKWVNVYVAPQVNNISMSHLVSLPNHPRIWRRDVLFQVGNYSEYLPINDDQELLMRTFMNTKVLKLPKLCYIQYMNEGSNNFSLIRNSEINRIGPNYLVPQYYKKYDVHNVMKSRNAFDEGGSMIYHERIWLKESYKPKYYNLMYQPHYDTQYCIVGTETFFLNIEKLRELNENPRNDFFFIDSHGNKEELQLLLERYEFHRWSCYSIKNLTVQQMINYFKYIYASCENTVIIEEEPNRFI</sequence>
<dbReference type="PANTHER" id="PTHR22916:SF3">
    <property type="entry name" value="UDP-GLCNAC:BETAGAL BETA-1,3-N-ACETYLGLUCOSAMINYLTRANSFERASE-LIKE PROTEIN 1"/>
    <property type="match status" value="1"/>
</dbReference>
<protein>
    <recommendedName>
        <fullName evidence="1">Glycosyltransferase 2-like domain-containing protein</fullName>
    </recommendedName>
</protein>
<proteinExistence type="predicted"/>
<dbReference type="SUPFAM" id="SSF53448">
    <property type="entry name" value="Nucleotide-diphospho-sugar transferases"/>
    <property type="match status" value="1"/>
</dbReference>
<dbReference type="CDD" id="cd00761">
    <property type="entry name" value="Glyco_tranf_GTA_type"/>
    <property type="match status" value="1"/>
</dbReference>
<dbReference type="GO" id="GO:0016758">
    <property type="term" value="F:hexosyltransferase activity"/>
    <property type="evidence" value="ECO:0007669"/>
    <property type="project" value="UniProtKB-ARBA"/>
</dbReference>
<dbReference type="EMBL" id="MN740992">
    <property type="protein sequence ID" value="QHU21842.1"/>
    <property type="molecule type" value="Genomic_DNA"/>
</dbReference>
<dbReference type="Gene3D" id="3.90.550.10">
    <property type="entry name" value="Spore Coat Polysaccharide Biosynthesis Protein SpsA, Chain A"/>
    <property type="match status" value="1"/>
</dbReference>
<dbReference type="InterPro" id="IPR029044">
    <property type="entry name" value="Nucleotide-diphossugar_trans"/>
</dbReference>
<accession>A0A6C0KV32</accession>
<evidence type="ECO:0000259" key="1">
    <source>
        <dbReference type="Pfam" id="PF00535"/>
    </source>
</evidence>
<dbReference type="Pfam" id="PF00535">
    <property type="entry name" value="Glycos_transf_2"/>
    <property type="match status" value="1"/>
</dbReference>
<name>A0A6C0KV32_9ZZZZ</name>
<dbReference type="PANTHER" id="PTHR22916">
    <property type="entry name" value="GLYCOSYLTRANSFERASE"/>
    <property type="match status" value="1"/>
</dbReference>
<organism evidence="2">
    <name type="scientific">viral metagenome</name>
    <dbReference type="NCBI Taxonomy" id="1070528"/>
    <lineage>
        <taxon>unclassified sequences</taxon>
        <taxon>metagenomes</taxon>
        <taxon>organismal metagenomes</taxon>
    </lineage>
</organism>
<dbReference type="AlphaFoldDB" id="A0A6C0KV32"/>